<dbReference type="SUPFAM" id="SSF46785">
    <property type="entry name" value="Winged helix' DNA-binding domain"/>
    <property type="match status" value="1"/>
</dbReference>
<sequence>MGKTCSKETVPFLTKVDSDKKEEFSLYFKTAPDWLLNAITVEEVKKGTPVFHEGEKINTIYFIGKGLVKVTDNNIHGMSYNHRLFTKMYAYGAMEVLMEVEEHCHTLQTLTDCLLVKVPKNKFERWIHTDIIALKQVSKLMGEYLFSQACSSRDFLFLQGANRLAWLFVDWHEKYAQNGVLRISFVRQDLSDYTGICVRTVNRCLRKFINEGYISRKGNDIEINQKQYLLLKESTEDGFREAI</sequence>
<dbReference type="Pfam" id="PF00027">
    <property type="entry name" value="cNMP_binding"/>
    <property type="match status" value="1"/>
</dbReference>
<dbReference type="Pfam" id="PF13545">
    <property type="entry name" value="HTH_Crp_2"/>
    <property type="match status" value="1"/>
</dbReference>
<dbReference type="InterPro" id="IPR000595">
    <property type="entry name" value="cNMP-bd_dom"/>
</dbReference>
<dbReference type="PROSITE" id="PS50042">
    <property type="entry name" value="CNMP_BINDING_3"/>
    <property type="match status" value="1"/>
</dbReference>
<dbReference type="GO" id="GO:0006355">
    <property type="term" value="P:regulation of DNA-templated transcription"/>
    <property type="evidence" value="ECO:0007669"/>
    <property type="project" value="InterPro"/>
</dbReference>
<evidence type="ECO:0000256" key="3">
    <source>
        <dbReference type="ARBA" id="ARBA00023163"/>
    </source>
</evidence>
<dbReference type="InterPro" id="IPR014710">
    <property type="entry name" value="RmlC-like_jellyroll"/>
</dbReference>
<dbReference type="AlphaFoldDB" id="A0A285PTG2"/>
<dbReference type="SMART" id="SM00419">
    <property type="entry name" value="HTH_CRP"/>
    <property type="match status" value="1"/>
</dbReference>
<dbReference type="InterPro" id="IPR012318">
    <property type="entry name" value="HTH_CRP"/>
</dbReference>
<proteinExistence type="predicted"/>
<dbReference type="EMBL" id="LT907978">
    <property type="protein sequence ID" value="SOB72547.1"/>
    <property type="molecule type" value="Genomic_DNA"/>
</dbReference>
<dbReference type="InterPro" id="IPR036390">
    <property type="entry name" value="WH_DNA-bd_sf"/>
</dbReference>
<evidence type="ECO:0000313" key="7">
    <source>
        <dbReference type="Proteomes" id="UP000217549"/>
    </source>
</evidence>
<name>A0A285PTG2_9FIRM</name>
<evidence type="ECO:0000256" key="1">
    <source>
        <dbReference type="ARBA" id="ARBA00023015"/>
    </source>
</evidence>
<dbReference type="Gene3D" id="1.10.10.10">
    <property type="entry name" value="Winged helix-like DNA-binding domain superfamily/Winged helix DNA-binding domain"/>
    <property type="match status" value="1"/>
</dbReference>
<evidence type="ECO:0000313" key="6">
    <source>
        <dbReference type="EMBL" id="SOB72547.1"/>
    </source>
</evidence>
<feature type="domain" description="HTH crp-type" evidence="5">
    <location>
        <begin position="158"/>
        <end position="227"/>
    </location>
</feature>
<gene>
    <name evidence="6" type="ORF">EHLA_1844</name>
</gene>
<keyword evidence="7" id="KW-1185">Reference proteome</keyword>
<evidence type="ECO:0000256" key="2">
    <source>
        <dbReference type="ARBA" id="ARBA00023125"/>
    </source>
</evidence>
<keyword evidence="1" id="KW-0805">Transcription regulation</keyword>
<evidence type="ECO:0000259" key="5">
    <source>
        <dbReference type="PROSITE" id="PS51063"/>
    </source>
</evidence>
<evidence type="ECO:0000259" key="4">
    <source>
        <dbReference type="PROSITE" id="PS50042"/>
    </source>
</evidence>
<reference evidence="7" key="1">
    <citation type="submission" date="2017-09" db="EMBL/GenBank/DDBJ databases">
        <authorList>
            <person name="Shetty A S."/>
        </authorList>
    </citation>
    <scope>NUCLEOTIDE SEQUENCE [LARGE SCALE GENOMIC DNA]</scope>
</reference>
<dbReference type="InterPro" id="IPR036388">
    <property type="entry name" value="WH-like_DNA-bd_sf"/>
</dbReference>
<dbReference type="PROSITE" id="PS51063">
    <property type="entry name" value="HTH_CRP_2"/>
    <property type="match status" value="1"/>
</dbReference>
<dbReference type="GO" id="GO:0003677">
    <property type="term" value="F:DNA binding"/>
    <property type="evidence" value="ECO:0007669"/>
    <property type="project" value="UniProtKB-KW"/>
</dbReference>
<feature type="domain" description="Cyclic nucleotide-binding" evidence="4">
    <location>
        <begin position="35"/>
        <end position="127"/>
    </location>
</feature>
<dbReference type="CDD" id="cd00038">
    <property type="entry name" value="CAP_ED"/>
    <property type="match status" value="1"/>
</dbReference>
<organism evidence="6 7">
    <name type="scientific">Anaerobutyricum hallii</name>
    <dbReference type="NCBI Taxonomy" id="39488"/>
    <lineage>
        <taxon>Bacteria</taxon>
        <taxon>Bacillati</taxon>
        <taxon>Bacillota</taxon>
        <taxon>Clostridia</taxon>
        <taxon>Lachnospirales</taxon>
        <taxon>Lachnospiraceae</taxon>
        <taxon>Anaerobutyricum</taxon>
    </lineage>
</organism>
<dbReference type="KEGG" id="ehl:EHLA_1844"/>
<dbReference type="InterPro" id="IPR018490">
    <property type="entry name" value="cNMP-bd_dom_sf"/>
</dbReference>
<dbReference type="Gene3D" id="2.60.120.10">
    <property type="entry name" value="Jelly Rolls"/>
    <property type="match status" value="1"/>
</dbReference>
<dbReference type="Proteomes" id="UP000217549">
    <property type="component" value="Chromosome I"/>
</dbReference>
<dbReference type="SUPFAM" id="SSF51206">
    <property type="entry name" value="cAMP-binding domain-like"/>
    <property type="match status" value="1"/>
</dbReference>
<keyword evidence="2" id="KW-0238">DNA-binding</keyword>
<protein>
    <submittedName>
        <fullName evidence="6">RmlC-like jelly roll fold</fullName>
    </submittedName>
</protein>
<keyword evidence="3" id="KW-0804">Transcription</keyword>
<accession>A0A285PTG2</accession>
<dbReference type="CDD" id="cd00092">
    <property type="entry name" value="HTH_CRP"/>
    <property type="match status" value="1"/>
</dbReference>